<keyword evidence="6" id="KW-0732">Signal</keyword>
<evidence type="ECO:0000256" key="4">
    <source>
        <dbReference type="ARBA" id="ARBA00023306"/>
    </source>
</evidence>
<keyword evidence="9" id="KW-1185">Reference proteome</keyword>
<evidence type="ECO:0000256" key="2">
    <source>
        <dbReference type="ARBA" id="ARBA00022880"/>
    </source>
</evidence>
<proteinExistence type="predicted"/>
<dbReference type="GO" id="GO:0000076">
    <property type="term" value="P:DNA replication checkpoint signaling"/>
    <property type="evidence" value="ECO:0007669"/>
    <property type="project" value="TreeGrafter"/>
</dbReference>
<reference evidence="8 9" key="1">
    <citation type="submission" date="2016-10" db="EMBL/GenBank/DDBJ databases">
        <title>The genome of Paramicrosporidium saccamoebae is the missing link in understanding Cryptomycota and Microsporidia evolution.</title>
        <authorList>
            <person name="Quandt C.A."/>
            <person name="Beaudet D."/>
            <person name="Corsaro D."/>
            <person name="Michel R."/>
            <person name="Corradi N."/>
            <person name="James T."/>
        </authorList>
    </citation>
    <scope>NUCLEOTIDE SEQUENCE [LARGE SCALE GENOMIC DNA]</scope>
    <source>
        <strain evidence="8 9">KSL3</strain>
    </source>
</reference>
<comment type="subcellular location">
    <subcellularLocation>
        <location evidence="1">Nucleus</location>
    </subcellularLocation>
</comment>
<feature type="compositionally biased region" description="Acidic residues" evidence="5">
    <location>
        <begin position="1343"/>
        <end position="1357"/>
    </location>
</feature>
<dbReference type="InterPro" id="IPR006906">
    <property type="entry name" value="Timeless_N"/>
</dbReference>
<feature type="signal peptide" evidence="6">
    <location>
        <begin position="1"/>
        <end position="19"/>
    </location>
</feature>
<keyword evidence="3" id="KW-0539">Nucleus</keyword>
<dbReference type="GO" id="GO:0006281">
    <property type="term" value="P:DNA repair"/>
    <property type="evidence" value="ECO:0007669"/>
    <property type="project" value="TreeGrafter"/>
</dbReference>
<feature type="region of interest" description="Disordered" evidence="5">
    <location>
        <begin position="1228"/>
        <end position="1374"/>
    </location>
</feature>
<feature type="compositionally biased region" description="Acidic residues" evidence="5">
    <location>
        <begin position="1247"/>
        <end position="1256"/>
    </location>
</feature>
<evidence type="ECO:0000256" key="6">
    <source>
        <dbReference type="SAM" id="SignalP"/>
    </source>
</evidence>
<gene>
    <name evidence="8" type="ORF">PSACC_02356</name>
</gene>
<evidence type="ECO:0000256" key="3">
    <source>
        <dbReference type="ARBA" id="ARBA00023242"/>
    </source>
</evidence>
<dbReference type="GO" id="GO:0043111">
    <property type="term" value="P:replication fork arrest"/>
    <property type="evidence" value="ECO:0007669"/>
    <property type="project" value="TreeGrafter"/>
</dbReference>
<dbReference type="Pfam" id="PF04821">
    <property type="entry name" value="TIMELESS"/>
    <property type="match status" value="1"/>
</dbReference>
<dbReference type="GO" id="GO:0003677">
    <property type="term" value="F:DNA binding"/>
    <property type="evidence" value="ECO:0007669"/>
    <property type="project" value="TreeGrafter"/>
</dbReference>
<accession>A0A2H9TJD1</accession>
<keyword evidence="8" id="KW-0413">Isomerase</keyword>
<dbReference type="Proteomes" id="UP000240830">
    <property type="component" value="Unassembled WGS sequence"/>
</dbReference>
<feature type="domain" description="Timeless N-terminal" evidence="7">
    <location>
        <begin position="495"/>
        <end position="744"/>
    </location>
</feature>
<sequence>MMTVIAIIVWFLCCTIVHCQWTLYIGTGMKDGLSTVVIQEGDSDHLFNSEILERIENFSVCSVTLDLQTRVSTSMEYNLSVEASMAEAYSIWVAWVAASDTCHLFEAVELRQLENSQLDYERNFHWKIQVVTPELCWSPNSYTIYSHFRKLSSLDLNPGSTVYFLPTDAFNAPYTADKSHAVRMTIKVQPRSFGTAWRRLIQNFYMTPQNVFFGVSITYKCNLYLVRLYYPKSVSYIKAKAGARNIWSILKTELSIDMKIVRKPPVHLLSTPPHSYTSPMELVIRHDGSEGWTAIGPQVFKELDMNFSFPQGAQSTIRLTDTPQPYFSNHYRRTFIAHDLSQRTTLESWRAPVYHGLKWMLDTYSEFQCYSIEFAVVDDHSVLIQIWCAVHNGHEMFQPLKTHYEIELISPAFRDDSDPFLYLFRWAQLFKMAKVQQFSMLGARESRSESTAESRGRPKTKADVRELYRPIDVESASLLHGICGRLGHLPRDGSTYVLSVDFSDALDDLVRMISADEGPVLVKLGEMQTVGRHLAPMLRVVERKRFGEALFTLLNLLVLLTSAETTANRATPETLLDFRRQYKKVFESKDVLAALLGVALTCVRPRKDTANDDAELLRKVLTLVRNLLAIPDANCSYSSSHVALASSFGRQERLIAAMKDSRLLEFIIVVASSCSDARDGRVFGPHVPLVVEIFQCLLCASDPDAIAAIHELDVDGPQNCGTEQSLQKETKLRKPIRHSRFSGSTGEDYILPGSKMRDMNHFGDNSVAARTVEKKMIFDIAIDIVKSCFNELVRFCHRSEENEQLSDNLNWNLLNLMAWCLRLVRQLQTKKDPPIDASSVFAAVDVDSMVSFGRCLRRLLNMKQYATVLACGLFFREAFRFLDFMVQSPIAALSTAGKDIETGLFYRHEVISVFRLAIQESRRFSTKMLSVLVEANHVLLKLLKAYCSDRRHMFVAHAKRTNRDSEDAEELHDAEREFLFDAFIADYANESFVDACTRLLREARNLDPNTNRFVATMLGRLVKETKMPMLLFRVSVMEAFHGILSNVNSGWRRTNTDLIKVAASITKAFLAEVQKDPVLIIGAFFNTLSICRTVRTDPTAAVKDVDIAILPEYWSLDEKIKWLVRTLADAEMSSTISWLCGRLFDAAASRGVKVEDGSAPDFYLHAQTDSLKSAFENSHFCRLLVEAGVTPPTNEERSWHVAGTLTADEIIQKANLIQTSLRDTISAEDTAISSRPSTIMRSKTDIDDADSGESTEEEKIQSKSRSNKVRSKANENEMQSETRRTAMRPESGSESESRSELESESESDKMTFQSDADLVAPQTPAISKWESLKRNNFFLTALPDDDGEEGEEEEEEEMVRPKRPPLAIYSEDEE</sequence>
<organism evidence="8 9">
    <name type="scientific">Paramicrosporidium saccamoebae</name>
    <dbReference type="NCBI Taxonomy" id="1246581"/>
    <lineage>
        <taxon>Eukaryota</taxon>
        <taxon>Fungi</taxon>
        <taxon>Fungi incertae sedis</taxon>
        <taxon>Cryptomycota</taxon>
        <taxon>Cryptomycota incertae sedis</taxon>
        <taxon>Paramicrosporidium</taxon>
    </lineage>
</organism>
<evidence type="ECO:0000313" key="9">
    <source>
        <dbReference type="Proteomes" id="UP000240830"/>
    </source>
</evidence>
<dbReference type="PANTHER" id="PTHR22940">
    <property type="entry name" value="TIMEOUT/TIMELESS-2"/>
    <property type="match status" value="1"/>
</dbReference>
<name>A0A2H9TJD1_9FUNG</name>
<evidence type="ECO:0000259" key="7">
    <source>
        <dbReference type="Pfam" id="PF04821"/>
    </source>
</evidence>
<keyword evidence="2" id="KW-0236">DNA replication inhibitor</keyword>
<keyword evidence="4" id="KW-0131">Cell cycle</keyword>
<feature type="compositionally biased region" description="Basic and acidic residues" evidence="5">
    <location>
        <begin position="1295"/>
        <end position="1309"/>
    </location>
</feature>
<feature type="chain" id="PRO_5014110903" evidence="6">
    <location>
        <begin position="20"/>
        <end position="1374"/>
    </location>
</feature>
<protein>
    <submittedName>
        <fullName evidence="8">Topoisomerase 1-associated factor 1</fullName>
    </submittedName>
</protein>
<evidence type="ECO:0000313" key="8">
    <source>
        <dbReference type="EMBL" id="PJF17845.1"/>
    </source>
</evidence>
<evidence type="ECO:0000256" key="1">
    <source>
        <dbReference type="ARBA" id="ARBA00004123"/>
    </source>
</evidence>
<feature type="compositionally biased region" description="Basic and acidic residues" evidence="5">
    <location>
        <begin position="1272"/>
        <end position="1284"/>
    </location>
</feature>
<feature type="compositionally biased region" description="Polar residues" evidence="5">
    <location>
        <begin position="1231"/>
        <end position="1241"/>
    </location>
</feature>
<dbReference type="OrthoDB" id="310853at2759"/>
<evidence type="ECO:0000256" key="5">
    <source>
        <dbReference type="SAM" id="MobiDB-lite"/>
    </source>
</evidence>
<comment type="caution">
    <text evidence="8">The sequence shown here is derived from an EMBL/GenBank/DDBJ whole genome shotgun (WGS) entry which is preliminary data.</text>
</comment>
<dbReference type="PANTHER" id="PTHR22940:SF4">
    <property type="entry name" value="PROTEIN TIMELESS HOMOLOG"/>
    <property type="match status" value="1"/>
</dbReference>
<dbReference type="GO" id="GO:0016853">
    <property type="term" value="F:isomerase activity"/>
    <property type="evidence" value="ECO:0007669"/>
    <property type="project" value="UniProtKB-KW"/>
</dbReference>
<dbReference type="EMBL" id="MTSL01000157">
    <property type="protein sequence ID" value="PJF17845.1"/>
    <property type="molecule type" value="Genomic_DNA"/>
</dbReference>
<dbReference type="STRING" id="1246581.A0A2H9TJD1"/>
<dbReference type="InterPro" id="IPR044998">
    <property type="entry name" value="Timeless"/>
</dbReference>
<dbReference type="GO" id="GO:0031298">
    <property type="term" value="C:replication fork protection complex"/>
    <property type="evidence" value="ECO:0007669"/>
    <property type="project" value="TreeGrafter"/>
</dbReference>